<keyword evidence="2" id="KW-0805">Transcription regulation</keyword>
<dbReference type="InterPro" id="IPR036388">
    <property type="entry name" value="WH-like_DNA-bd_sf"/>
</dbReference>
<gene>
    <name evidence="9" type="ORF">GCM10017581_004620</name>
</gene>
<accession>A0A9W6NJI3</accession>
<dbReference type="PANTHER" id="PTHR43133:SF8">
    <property type="entry name" value="RNA POLYMERASE SIGMA FACTOR HI_1459-RELATED"/>
    <property type="match status" value="1"/>
</dbReference>
<proteinExistence type="inferred from homology"/>
<dbReference type="InterPro" id="IPR013325">
    <property type="entry name" value="RNA_pol_sigma_r2"/>
</dbReference>
<name>A0A9W6NJI3_9ACTN</name>
<dbReference type="Pfam" id="PF04542">
    <property type="entry name" value="Sigma70_r2"/>
    <property type="match status" value="1"/>
</dbReference>
<evidence type="ECO:0000256" key="1">
    <source>
        <dbReference type="ARBA" id="ARBA00010641"/>
    </source>
</evidence>
<evidence type="ECO:0008006" key="11">
    <source>
        <dbReference type="Google" id="ProtNLM"/>
    </source>
</evidence>
<comment type="caution">
    <text evidence="9">The sequence shown here is derived from an EMBL/GenBank/DDBJ whole genome shotgun (WGS) entry which is preliminary data.</text>
</comment>
<dbReference type="InterPro" id="IPR007627">
    <property type="entry name" value="RNA_pol_sigma70_r2"/>
</dbReference>
<dbReference type="AlphaFoldDB" id="A0A9W6NJI3"/>
<feature type="domain" description="RNA polymerase sigma-70 region 2" evidence="7">
    <location>
        <begin position="62"/>
        <end position="130"/>
    </location>
</feature>
<dbReference type="InterPro" id="IPR039425">
    <property type="entry name" value="RNA_pol_sigma-70-like"/>
</dbReference>
<dbReference type="NCBIfam" id="TIGR02937">
    <property type="entry name" value="sigma70-ECF"/>
    <property type="match status" value="1"/>
</dbReference>
<evidence type="ECO:0000256" key="3">
    <source>
        <dbReference type="ARBA" id="ARBA00023082"/>
    </source>
</evidence>
<feature type="region of interest" description="Disordered" evidence="6">
    <location>
        <begin position="1"/>
        <end position="28"/>
    </location>
</feature>
<dbReference type="RefSeq" id="WP_261962386.1">
    <property type="nucleotide sequence ID" value="NZ_BAAAXA010000001.1"/>
</dbReference>
<keyword evidence="4" id="KW-0238">DNA-binding</keyword>
<dbReference type="SUPFAM" id="SSF88659">
    <property type="entry name" value="Sigma3 and sigma4 domains of RNA polymerase sigma factors"/>
    <property type="match status" value="1"/>
</dbReference>
<reference evidence="9" key="1">
    <citation type="journal article" date="2014" name="Int. J. Syst. Evol. Microbiol.">
        <title>Complete genome sequence of Corynebacterium casei LMG S-19264T (=DSM 44701T), isolated from a smear-ripened cheese.</title>
        <authorList>
            <consortium name="US DOE Joint Genome Institute (JGI-PGF)"/>
            <person name="Walter F."/>
            <person name="Albersmeier A."/>
            <person name="Kalinowski J."/>
            <person name="Ruckert C."/>
        </authorList>
    </citation>
    <scope>NUCLEOTIDE SEQUENCE</scope>
    <source>
        <strain evidence="9">VKM Ac-1321</strain>
    </source>
</reference>
<dbReference type="InterPro" id="IPR013249">
    <property type="entry name" value="RNA_pol_sigma70_r4_t2"/>
</dbReference>
<keyword evidence="10" id="KW-1185">Reference proteome</keyword>
<evidence type="ECO:0000313" key="9">
    <source>
        <dbReference type="EMBL" id="GLK98721.1"/>
    </source>
</evidence>
<dbReference type="Gene3D" id="1.10.10.10">
    <property type="entry name" value="Winged helix-like DNA-binding domain superfamily/Winged helix DNA-binding domain"/>
    <property type="match status" value="1"/>
</dbReference>
<dbReference type="InterPro" id="IPR013324">
    <property type="entry name" value="RNA_pol_sigma_r3/r4-like"/>
</dbReference>
<dbReference type="Gene3D" id="1.10.1740.10">
    <property type="match status" value="1"/>
</dbReference>
<sequence length="221" mass="24530">MDDNHQTNPKPLGRVTRPSSDWAGRLRGSIRRPPPASFRRLLVTCIIIYREEVTAPAFEAVYRAHAAAVYRFCLSQVRSPAEAEDVAAEVFVSALAAFADARPALKDTLAWLLRIARNEIIDRARRHTRRSALIARFFGGSSEADPQANVEAAVVIGDELQRVLQVIRKLSARDQTLVGLRLASELSYAEIGAVLGLSEHAATVATRRALQRLRDRLGRRQ</sequence>
<keyword evidence="3" id="KW-0731">Sigma factor</keyword>
<evidence type="ECO:0000259" key="7">
    <source>
        <dbReference type="Pfam" id="PF04542"/>
    </source>
</evidence>
<evidence type="ECO:0000259" key="8">
    <source>
        <dbReference type="Pfam" id="PF08281"/>
    </source>
</evidence>
<feature type="domain" description="RNA polymerase sigma factor 70 region 4 type 2" evidence="8">
    <location>
        <begin position="161"/>
        <end position="213"/>
    </location>
</feature>
<evidence type="ECO:0000256" key="6">
    <source>
        <dbReference type="SAM" id="MobiDB-lite"/>
    </source>
</evidence>
<dbReference type="Pfam" id="PF08281">
    <property type="entry name" value="Sigma70_r4_2"/>
    <property type="match status" value="1"/>
</dbReference>
<dbReference type="Proteomes" id="UP001143480">
    <property type="component" value="Unassembled WGS sequence"/>
</dbReference>
<dbReference type="SUPFAM" id="SSF88946">
    <property type="entry name" value="Sigma2 domain of RNA polymerase sigma factors"/>
    <property type="match status" value="1"/>
</dbReference>
<evidence type="ECO:0000256" key="2">
    <source>
        <dbReference type="ARBA" id="ARBA00023015"/>
    </source>
</evidence>
<evidence type="ECO:0000313" key="10">
    <source>
        <dbReference type="Proteomes" id="UP001143480"/>
    </source>
</evidence>
<evidence type="ECO:0000256" key="4">
    <source>
        <dbReference type="ARBA" id="ARBA00023125"/>
    </source>
</evidence>
<dbReference type="GO" id="GO:0006352">
    <property type="term" value="P:DNA-templated transcription initiation"/>
    <property type="evidence" value="ECO:0007669"/>
    <property type="project" value="InterPro"/>
</dbReference>
<keyword evidence="5" id="KW-0804">Transcription</keyword>
<organism evidence="9 10">
    <name type="scientific">Dactylosporangium matsuzakiense</name>
    <dbReference type="NCBI Taxonomy" id="53360"/>
    <lineage>
        <taxon>Bacteria</taxon>
        <taxon>Bacillati</taxon>
        <taxon>Actinomycetota</taxon>
        <taxon>Actinomycetes</taxon>
        <taxon>Micromonosporales</taxon>
        <taxon>Micromonosporaceae</taxon>
        <taxon>Dactylosporangium</taxon>
    </lineage>
</organism>
<dbReference type="PANTHER" id="PTHR43133">
    <property type="entry name" value="RNA POLYMERASE ECF-TYPE SIGMA FACTO"/>
    <property type="match status" value="1"/>
</dbReference>
<reference evidence="9" key="2">
    <citation type="submission" date="2023-01" db="EMBL/GenBank/DDBJ databases">
        <authorList>
            <person name="Sun Q."/>
            <person name="Evtushenko L."/>
        </authorList>
    </citation>
    <scope>NUCLEOTIDE SEQUENCE</scope>
    <source>
        <strain evidence="9">VKM Ac-1321</strain>
    </source>
</reference>
<dbReference type="GO" id="GO:0016987">
    <property type="term" value="F:sigma factor activity"/>
    <property type="evidence" value="ECO:0007669"/>
    <property type="project" value="UniProtKB-KW"/>
</dbReference>
<dbReference type="GO" id="GO:0003677">
    <property type="term" value="F:DNA binding"/>
    <property type="evidence" value="ECO:0007669"/>
    <property type="project" value="UniProtKB-KW"/>
</dbReference>
<dbReference type="InterPro" id="IPR014284">
    <property type="entry name" value="RNA_pol_sigma-70_dom"/>
</dbReference>
<evidence type="ECO:0000256" key="5">
    <source>
        <dbReference type="ARBA" id="ARBA00023163"/>
    </source>
</evidence>
<protein>
    <recommendedName>
        <fullName evidence="11">Sigma-70 family RNA polymerase sigma factor</fullName>
    </recommendedName>
</protein>
<dbReference type="EMBL" id="BSFP01000002">
    <property type="protein sequence ID" value="GLK98721.1"/>
    <property type="molecule type" value="Genomic_DNA"/>
</dbReference>
<comment type="similarity">
    <text evidence="1">Belongs to the sigma-70 factor family. ECF subfamily.</text>
</comment>